<evidence type="ECO:0000313" key="2">
    <source>
        <dbReference type="EMBL" id="OAF12393.1"/>
    </source>
</evidence>
<dbReference type="RefSeq" id="WP_082905590.1">
    <property type="nucleotide sequence ID" value="NZ_LUUB01000040.1"/>
</dbReference>
<dbReference type="GO" id="GO:0016779">
    <property type="term" value="F:nucleotidyltransferase activity"/>
    <property type="evidence" value="ECO:0007669"/>
    <property type="project" value="InterPro"/>
</dbReference>
<dbReference type="InterPro" id="IPR043519">
    <property type="entry name" value="NT_sf"/>
</dbReference>
<evidence type="ECO:0008006" key="4">
    <source>
        <dbReference type="Google" id="ProtNLM"/>
    </source>
</evidence>
<evidence type="ECO:0000313" key="3">
    <source>
        <dbReference type="Proteomes" id="UP000076959"/>
    </source>
</evidence>
<sequence length="287" mass="32773">MAYTVDAAFNTFYEQINLSGDYRETANKRRERIVELLKNDFEILDSFGTGSIPKFTALKGHADLDVMVVLHFGKHIKDKKPSTVLQNVRNSLAEYRTGVRSNGQAVTLYYDTWPNVDIVPVSRVVDNNQNVTHYEVPNSNTEGWMPSRPKKHANAIESRSTDCGQNFRRIIKMIKHWNRIHSGYLTSYHIEVLALDIFHTNLDDLPWNIHLFFDNAINLVKSSLWYEVNYADAYLTDAARAEAVKRLEAAKAKSLTAWYATHGANSDHQAAITAWKQIFGDKYPAYG</sequence>
<dbReference type="Gene3D" id="3.30.460.10">
    <property type="entry name" value="Beta Polymerase, domain 2"/>
    <property type="match status" value="1"/>
</dbReference>
<dbReference type="CDD" id="cd05400">
    <property type="entry name" value="NT_2-5OAS_ClassI-CCAase"/>
    <property type="match status" value="1"/>
</dbReference>
<dbReference type="STRING" id="1505087.AYJ54_06055"/>
<organism evidence="2 3">
    <name type="scientific">Bradyrhizobium centrolobii</name>
    <dbReference type="NCBI Taxonomy" id="1505087"/>
    <lineage>
        <taxon>Bacteria</taxon>
        <taxon>Pseudomonadati</taxon>
        <taxon>Pseudomonadota</taxon>
        <taxon>Alphaproteobacteria</taxon>
        <taxon>Hyphomicrobiales</taxon>
        <taxon>Nitrobacteraceae</taxon>
        <taxon>Bradyrhizobium</taxon>
    </lineage>
</organism>
<name>A0A176YXG6_9BRAD</name>
<keyword evidence="1" id="KW-0051">Antiviral defense</keyword>
<dbReference type="OrthoDB" id="2082416at2"/>
<accession>A0A176YXG6</accession>
<dbReference type="AlphaFoldDB" id="A0A176YXG6"/>
<comment type="caution">
    <text evidence="2">The sequence shown here is derived from an EMBL/GenBank/DDBJ whole genome shotgun (WGS) entry which is preliminary data.</text>
</comment>
<dbReference type="SUPFAM" id="SSF81301">
    <property type="entry name" value="Nucleotidyltransferase"/>
    <property type="match status" value="1"/>
</dbReference>
<dbReference type="EMBL" id="LUUB01000040">
    <property type="protein sequence ID" value="OAF12393.1"/>
    <property type="molecule type" value="Genomic_DNA"/>
</dbReference>
<evidence type="ECO:0000256" key="1">
    <source>
        <dbReference type="ARBA" id="ARBA00023118"/>
    </source>
</evidence>
<dbReference type="GO" id="GO:0051607">
    <property type="term" value="P:defense response to virus"/>
    <property type="evidence" value="ECO:0007669"/>
    <property type="project" value="UniProtKB-KW"/>
</dbReference>
<proteinExistence type="predicted"/>
<protein>
    <recommendedName>
        <fullName evidence="4">Nucleotidyltransferase</fullName>
    </recommendedName>
</protein>
<dbReference type="Proteomes" id="UP000076959">
    <property type="component" value="Unassembled WGS sequence"/>
</dbReference>
<gene>
    <name evidence="2" type="ORF">AYJ54_06055</name>
</gene>
<reference evidence="2 3" key="1">
    <citation type="submission" date="2016-03" db="EMBL/GenBank/DDBJ databases">
        <title>Draft Genome Sequence of the Strain BR 10245 (Bradyrhizobium sp.) isolated from nodules of Centrolobium paraense.</title>
        <authorList>
            <person name="Simoes-Araujo J.L.Sr."/>
            <person name="Barauna A.C."/>
            <person name="Silva K."/>
            <person name="Zilli J.E."/>
        </authorList>
    </citation>
    <scope>NUCLEOTIDE SEQUENCE [LARGE SCALE GENOMIC DNA]</scope>
    <source>
        <strain evidence="2 3">BR 10245</strain>
    </source>
</reference>
<keyword evidence="3" id="KW-1185">Reference proteome</keyword>
<dbReference type="InterPro" id="IPR006116">
    <property type="entry name" value="NT_2-5OAS_ClassI-CCAase"/>
</dbReference>
<dbReference type="Pfam" id="PF18144">
    <property type="entry name" value="SMODS"/>
    <property type="match status" value="1"/>
</dbReference>